<keyword evidence="3 8" id="KW-0645">Protease</keyword>
<dbReference type="RefSeq" id="WP_195203656.1">
    <property type="nucleotide sequence ID" value="NZ_JADMUD010000015.1"/>
</dbReference>
<reference evidence="8" key="1">
    <citation type="submission" date="2023-01" db="EMBL/GenBank/DDBJ databases">
        <title>Human gut microbiome strain richness.</title>
        <authorList>
            <person name="Chen-Liaw A."/>
        </authorList>
    </citation>
    <scope>NUCLEOTIDE SEQUENCE</scope>
    <source>
        <strain evidence="8">RTP21484st1_B7_RTP21484_190118</strain>
    </source>
</reference>
<sequence>MKQSYYKISNKSAGEAEILIYGVIGDSWWEESITAKRFVTDFKELEKTCSRINIRINSPGGSVFDGLAIFNVIHSSRADVHTYNDGLAASMGAVILLAGQTVHSAKNALLMLHSPLGGVYGTARDIQNYLTVLDKVKGSLITCICTKSGKTQEDIESKYFDFEDHWLSADEAMTENLIDEIEEREAKVPENITSMTYSDIVSQFNDLMKPDPKRFNVLSWLNNLLTNTKTNDEMNLSELIKICNLNAKASEQEVLEHIKNLITENTTLKTDKDTAENALKTEQEAHETTKTELSEARQQIENLKKAPGDRSDEVKKETDDTRKETVDRLSKEDIEFFANL</sequence>
<dbReference type="NCBIfam" id="NF045542">
    <property type="entry name" value="Clp_rel_HeadMat"/>
    <property type="match status" value="1"/>
</dbReference>
<evidence type="ECO:0000313" key="8">
    <source>
        <dbReference type="EMBL" id="MDB9224924.1"/>
    </source>
</evidence>
<dbReference type="PANTHER" id="PTHR10381">
    <property type="entry name" value="ATP-DEPENDENT CLP PROTEASE PROTEOLYTIC SUBUNIT"/>
    <property type="match status" value="1"/>
</dbReference>
<dbReference type="Proteomes" id="UP001212263">
    <property type="component" value="Unassembled WGS sequence"/>
</dbReference>
<evidence type="ECO:0000256" key="7">
    <source>
        <dbReference type="SAM" id="MobiDB-lite"/>
    </source>
</evidence>
<feature type="compositionally biased region" description="Basic and acidic residues" evidence="7">
    <location>
        <begin position="302"/>
        <end position="326"/>
    </location>
</feature>
<dbReference type="Gene3D" id="3.90.226.10">
    <property type="entry name" value="2-enoyl-CoA Hydratase, Chain A, domain 1"/>
    <property type="match status" value="1"/>
</dbReference>
<keyword evidence="5" id="KW-0720">Serine protease</keyword>
<proteinExistence type="inferred from homology"/>
<dbReference type="GO" id="GO:0051117">
    <property type="term" value="F:ATPase binding"/>
    <property type="evidence" value="ECO:0007669"/>
    <property type="project" value="TreeGrafter"/>
</dbReference>
<evidence type="ECO:0000256" key="6">
    <source>
        <dbReference type="RuleBase" id="RU003567"/>
    </source>
</evidence>
<keyword evidence="4" id="KW-0378">Hydrolase</keyword>
<comment type="similarity">
    <text evidence="1 6">Belongs to the peptidase S14 family.</text>
</comment>
<name>A0AAW6FNM1_9BACT</name>
<comment type="caution">
    <text evidence="8">The sequence shown here is derived from an EMBL/GenBank/DDBJ whole genome shotgun (WGS) entry which is preliminary data.</text>
</comment>
<accession>A0AAW6FNM1</accession>
<gene>
    <name evidence="8" type="ORF">PN645_18270</name>
</gene>
<keyword evidence="2" id="KW-0963">Cytoplasm</keyword>
<dbReference type="PRINTS" id="PR00127">
    <property type="entry name" value="CLPPROTEASEP"/>
</dbReference>
<dbReference type="Pfam" id="PF00574">
    <property type="entry name" value="CLP_protease"/>
    <property type="match status" value="1"/>
</dbReference>
<dbReference type="GO" id="GO:0004252">
    <property type="term" value="F:serine-type endopeptidase activity"/>
    <property type="evidence" value="ECO:0007669"/>
    <property type="project" value="InterPro"/>
</dbReference>
<evidence type="ECO:0000256" key="5">
    <source>
        <dbReference type="ARBA" id="ARBA00022825"/>
    </source>
</evidence>
<protein>
    <recommendedName>
        <fullName evidence="6">ATP-dependent Clp protease proteolytic subunit</fullName>
    </recommendedName>
</protein>
<organism evidence="8 9">
    <name type="scientific">Odoribacter splanchnicus</name>
    <dbReference type="NCBI Taxonomy" id="28118"/>
    <lineage>
        <taxon>Bacteria</taxon>
        <taxon>Pseudomonadati</taxon>
        <taxon>Bacteroidota</taxon>
        <taxon>Bacteroidia</taxon>
        <taxon>Bacteroidales</taxon>
        <taxon>Odoribacteraceae</taxon>
        <taxon>Odoribacter</taxon>
    </lineage>
</organism>
<dbReference type="InterPro" id="IPR029045">
    <property type="entry name" value="ClpP/crotonase-like_dom_sf"/>
</dbReference>
<dbReference type="AlphaFoldDB" id="A0AAW6FNM1"/>
<dbReference type="CDD" id="cd07016">
    <property type="entry name" value="S14_ClpP_1"/>
    <property type="match status" value="1"/>
</dbReference>
<dbReference type="PANTHER" id="PTHR10381:SF70">
    <property type="entry name" value="ATP-DEPENDENT CLP PROTEASE PROTEOLYTIC SUBUNIT"/>
    <property type="match status" value="1"/>
</dbReference>
<dbReference type="SUPFAM" id="SSF52096">
    <property type="entry name" value="ClpP/crotonase"/>
    <property type="match status" value="1"/>
</dbReference>
<dbReference type="GO" id="GO:0004176">
    <property type="term" value="F:ATP-dependent peptidase activity"/>
    <property type="evidence" value="ECO:0007669"/>
    <property type="project" value="InterPro"/>
</dbReference>
<dbReference type="GO" id="GO:0009368">
    <property type="term" value="C:endopeptidase Clp complex"/>
    <property type="evidence" value="ECO:0007669"/>
    <property type="project" value="TreeGrafter"/>
</dbReference>
<evidence type="ECO:0000256" key="1">
    <source>
        <dbReference type="ARBA" id="ARBA00007039"/>
    </source>
</evidence>
<feature type="compositionally biased region" description="Basic and acidic residues" evidence="7">
    <location>
        <begin position="282"/>
        <end position="295"/>
    </location>
</feature>
<evidence type="ECO:0000256" key="2">
    <source>
        <dbReference type="ARBA" id="ARBA00022490"/>
    </source>
</evidence>
<dbReference type="EMBL" id="JAQMRD010000034">
    <property type="protein sequence ID" value="MDB9224924.1"/>
    <property type="molecule type" value="Genomic_DNA"/>
</dbReference>
<dbReference type="GO" id="GO:0006515">
    <property type="term" value="P:protein quality control for misfolded or incompletely synthesized proteins"/>
    <property type="evidence" value="ECO:0007669"/>
    <property type="project" value="TreeGrafter"/>
</dbReference>
<feature type="region of interest" description="Disordered" evidence="7">
    <location>
        <begin position="282"/>
        <end position="326"/>
    </location>
</feature>
<evidence type="ECO:0000256" key="4">
    <source>
        <dbReference type="ARBA" id="ARBA00022801"/>
    </source>
</evidence>
<dbReference type="InterPro" id="IPR001907">
    <property type="entry name" value="ClpP"/>
</dbReference>
<evidence type="ECO:0000256" key="3">
    <source>
        <dbReference type="ARBA" id="ARBA00022670"/>
    </source>
</evidence>
<evidence type="ECO:0000313" key="9">
    <source>
        <dbReference type="Proteomes" id="UP001212263"/>
    </source>
</evidence>
<dbReference type="InterPro" id="IPR023562">
    <property type="entry name" value="ClpP/TepA"/>
</dbReference>